<dbReference type="AlphaFoldDB" id="A0A9N9GX48"/>
<comment type="caution">
    <text evidence="4">The sequence shown here is derived from an EMBL/GenBank/DDBJ whole genome shotgun (WGS) entry which is preliminary data.</text>
</comment>
<reference evidence="4" key="1">
    <citation type="submission" date="2021-06" db="EMBL/GenBank/DDBJ databases">
        <authorList>
            <person name="Kallberg Y."/>
            <person name="Tangrot J."/>
            <person name="Rosling A."/>
        </authorList>
    </citation>
    <scope>NUCLEOTIDE SEQUENCE</scope>
    <source>
        <strain evidence="4">CL551</strain>
    </source>
</reference>
<accession>A0A9N9GX48</accession>
<protein>
    <submittedName>
        <fullName evidence="4">13292_t:CDS:1</fullName>
    </submittedName>
</protein>
<dbReference type="EMBL" id="CAJVPV010008511">
    <property type="protein sequence ID" value="CAG8631533.1"/>
    <property type="molecule type" value="Genomic_DNA"/>
</dbReference>
<dbReference type="InterPro" id="IPR001841">
    <property type="entry name" value="Znf_RING"/>
</dbReference>
<keyword evidence="1" id="KW-0863">Zinc-finger</keyword>
<keyword evidence="1" id="KW-0862">Zinc</keyword>
<organism evidence="4 5">
    <name type="scientific">Acaulospora morrowiae</name>
    <dbReference type="NCBI Taxonomy" id="94023"/>
    <lineage>
        <taxon>Eukaryota</taxon>
        <taxon>Fungi</taxon>
        <taxon>Fungi incertae sedis</taxon>
        <taxon>Mucoromycota</taxon>
        <taxon>Glomeromycotina</taxon>
        <taxon>Glomeromycetes</taxon>
        <taxon>Diversisporales</taxon>
        <taxon>Acaulosporaceae</taxon>
        <taxon>Acaulospora</taxon>
    </lineage>
</organism>
<name>A0A9N9GX48_9GLOM</name>
<proteinExistence type="predicted"/>
<evidence type="ECO:0000313" key="4">
    <source>
        <dbReference type="EMBL" id="CAG8631533.1"/>
    </source>
</evidence>
<dbReference type="OrthoDB" id="2439024at2759"/>
<feature type="region of interest" description="Disordered" evidence="2">
    <location>
        <begin position="158"/>
        <end position="232"/>
    </location>
</feature>
<gene>
    <name evidence="4" type="ORF">AMORRO_LOCUS9113</name>
</gene>
<evidence type="ECO:0000259" key="3">
    <source>
        <dbReference type="PROSITE" id="PS50089"/>
    </source>
</evidence>
<evidence type="ECO:0000313" key="5">
    <source>
        <dbReference type="Proteomes" id="UP000789342"/>
    </source>
</evidence>
<dbReference type="SUPFAM" id="SSF57850">
    <property type="entry name" value="RING/U-box"/>
    <property type="match status" value="1"/>
</dbReference>
<dbReference type="PROSITE" id="PS50089">
    <property type="entry name" value="ZF_RING_2"/>
    <property type="match status" value="1"/>
</dbReference>
<sequence length="232" mass="26253">MSTYEPYIGYNGPNASFGKGLMVKYERLGKWLTPYWDGIIKEYKRTQLKGFAYKIIYYETPERIPEEYQKSDLCGVCREELLPQLTDSITILTCGHVFHCKCLGREPVCLFCSEEQGSTKHTFNSNECYEYNHDDNNDHDNQDNFECRLIVIITSNNSSNNGGNSNNRNNSNSRNNRNNSNNRNNNSNNGGNSNNRNNSSNSNNSSNNSGNSNNRNNSSSSNSDSNSSNNKI</sequence>
<feature type="domain" description="RING-type" evidence="3">
    <location>
        <begin position="74"/>
        <end position="113"/>
    </location>
</feature>
<keyword evidence="5" id="KW-1185">Reference proteome</keyword>
<keyword evidence="1" id="KW-0479">Metal-binding</keyword>
<dbReference type="Proteomes" id="UP000789342">
    <property type="component" value="Unassembled WGS sequence"/>
</dbReference>
<evidence type="ECO:0000256" key="1">
    <source>
        <dbReference type="PROSITE-ProRule" id="PRU00175"/>
    </source>
</evidence>
<dbReference type="SMART" id="SM00184">
    <property type="entry name" value="RING"/>
    <property type="match status" value="1"/>
</dbReference>
<dbReference type="GO" id="GO:0008270">
    <property type="term" value="F:zinc ion binding"/>
    <property type="evidence" value="ECO:0007669"/>
    <property type="project" value="UniProtKB-KW"/>
</dbReference>
<evidence type="ECO:0000256" key="2">
    <source>
        <dbReference type="SAM" id="MobiDB-lite"/>
    </source>
</evidence>